<feature type="compositionally biased region" description="Polar residues" evidence="1">
    <location>
        <begin position="2886"/>
        <end position="2960"/>
    </location>
</feature>
<feature type="compositionally biased region" description="Polar residues" evidence="1">
    <location>
        <begin position="3230"/>
        <end position="3242"/>
    </location>
</feature>
<feature type="region of interest" description="Disordered" evidence="1">
    <location>
        <begin position="828"/>
        <end position="908"/>
    </location>
</feature>
<feature type="region of interest" description="Disordered" evidence="1">
    <location>
        <begin position="3789"/>
        <end position="3841"/>
    </location>
</feature>
<feature type="region of interest" description="Disordered" evidence="1">
    <location>
        <begin position="4472"/>
        <end position="4571"/>
    </location>
</feature>
<feature type="compositionally biased region" description="Polar residues" evidence="1">
    <location>
        <begin position="3440"/>
        <end position="3449"/>
    </location>
</feature>
<feature type="compositionally biased region" description="Low complexity" evidence="1">
    <location>
        <begin position="1185"/>
        <end position="1199"/>
    </location>
</feature>
<feature type="compositionally biased region" description="Polar residues" evidence="1">
    <location>
        <begin position="2785"/>
        <end position="2796"/>
    </location>
</feature>
<feature type="compositionally biased region" description="Polar residues" evidence="1">
    <location>
        <begin position="2024"/>
        <end position="2035"/>
    </location>
</feature>
<organism evidence="2">
    <name type="scientific">Rhipicephalus pulchellus</name>
    <name type="common">Yellow backed tick</name>
    <name type="synonym">Dermacentor pulchellus</name>
    <dbReference type="NCBI Taxonomy" id="72859"/>
    <lineage>
        <taxon>Eukaryota</taxon>
        <taxon>Metazoa</taxon>
        <taxon>Ecdysozoa</taxon>
        <taxon>Arthropoda</taxon>
        <taxon>Chelicerata</taxon>
        <taxon>Arachnida</taxon>
        <taxon>Acari</taxon>
        <taxon>Parasitiformes</taxon>
        <taxon>Ixodida</taxon>
        <taxon>Ixodoidea</taxon>
        <taxon>Ixodidae</taxon>
        <taxon>Rhipicephalinae</taxon>
        <taxon>Rhipicephalus</taxon>
        <taxon>Rhipicephalus</taxon>
    </lineage>
</organism>
<feature type="region of interest" description="Disordered" evidence="1">
    <location>
        <begin position="2024"/>
        <end position="2086"/>
    </location>
</feature>
<feature type="compositionally biased region" description="Polar residues" evidence="1">
    <location>
        <begin position="4410"/>
        <end position="4442"/>
    </location>
</feature>
<feature type="compositionally biased region" description="Low complexity" evidence="1">
    <location>
        <begin position="6162"/>
        <end position="6174"/>
    </location>
</feature>
<feature type="compositionally biased region" description="Polar residues" evidence="1">
    <location>
        <begin position="2073"/>
        <end position="2086"/>
    </location>
</feature>
<feature type="compositionally biased region" description="Polar residues" evidence="1">
    <location>
        <begin position="1747"/>
        <end position="1763"/>
    </location>
</feature>
<feature type="region of interest" description="Disordered" evidence="1">
    <location>
        <begin position="4022"/>
        <end position="4114"/>
    </location>
</feature>
<feature type="compositionally biased region" description="Low complexity" evidence="1">
    <location>
        <begin position="5366"/>
        <end position="5380"/>
    </location>
</feature>
<feature type="region of interest" description="Disordered" evidence="1">
    <location>
        <begin position="5181"/>
        <end position="5380"/>
    </location>
</feature>
<feature type="region of interest" description="Disordered" evidence="1">
    <location>
        <begin position="1789"/>
        <end position="1838"/>
    </location>
</feature>
<feature type="compositionally biased region" description="Polar residues" evidence="1">
    <location>
        <begin position="41"/>
        <end position="98"/>
    </location>
</feature>
<feature type="compositionally biased region" description="Low complexity" evidence="1">
    <location>
        <begin position="1512"/>
        <end position="1532"/>
    </location>
</feature>
<feature type="compositionally biased region" description="Basic and acidic residues" evidence="1">
    <location>
        <begin position="4954"/>
        <end position="4970"/>
    </location>
</feature>
<feature type="compositionally biased region" description="Basic and acidic residues" evidence="1">
    <location>
        <begin position="2634"/>
        <end position="2647"/>
    </location>
</feature>
<feature type="region of interest" description="Disordered" evidence="1">
    <location>
        <begin position="387"/>
        <end position="420"/>
    </location>
</feature>
<feature type="region of interest" description="Disordered" evidence="1">
    <location>
        <begin position="5769"/>
        <end position="5853"/>
    </location>
</feature>
<feature type="compositionally biased region" description="Low complexity" evidence="1">
    <location>
        <begin position="4646"/>
        <end position="4657"/>
    </location>
</feature>
<feature type="compositionally biased region" description="Polar residues" evidence="1">
    <location>
        <begin position="5097"/>
        <end position="5126"/>
    </location>
</feature>
<feature type="region of interest" description="Disordered" evidence="1">
    <location>
        <begin position="1317"/>
        <end position="1598"/>
    </location>
</feature>
<feature type="compositionally biased region" description="Low complexity" evidence="1">
    <location>
        <begin position="4322"/>
        <end position="4339"/>
    </location>
</feature>
<feature type="compositionally biased region" description="Polar residues" evidence="1">
    <location>
        <begin position="3789"/>
        <end position="3817"/>
    </location>
</feature>
<feature type="region of interest" description="Disordered" evidence="1">
    <location>
        <begin position="2785"/>
        <end position="2814"/>
    </location>
</feature>
<feature type="compositionally biased region" description="Polar residues" evidence="1">
    <location>
        <begin position="3893"/>
        <end position="3930"/>
    </location>
</feature>
<feature type="compositionally biased region" description="Polar residues" evidence="1">
    <location>
        <begin position="6405"/>
        <end position="6428"/>
    </location>
</feature>
<feature type="compositionally biased region" description="Polar residues" evidence="1">
    <location>
        <begin position="1533"/>
        <end position="1548"/>
    </location>
</feature>
<feature type="compositionally biased region" description="Low complexity" evidence="1">
    <location>
        <begin position="4770"/>
        <end position="4791"/>
    </location>
</feature>
<feature type="compositionally biased region" description="Polar residues" evidence="1">
    <location>
        <begin position="4277"/>
        <end position="4290"/>
    </location>
</feature>
<feature type="compositionally biased region" description="Basic and acidic residues" evidence="1">
    <location>
        <begin position="1266"/>
        <end position="1275"/>
    </location>
</feature>
<feature type="compositionally biased region" description="Basic and acidic residues" evidence="1">
    <location>
        <begin position="1442"/>
        <end position="1452"/>
    </location>
</feature>
<feature type="compositionally biased region" description="Low complexity" evidence="1">
    <location>
        <begin position="6391"/>
        <end position="6404"/>
    </location>
</feature>
<feature type="region of interest" description="Disordered" evidence="1">
    <location>
        <begin position="6476"/>
        <end position="6534"/>
    </location>
</feature>
<feature type="compositionally biased region" description="Polar residues" evidence="1">
    <location>
        <begin position="6150"/>
        <end position="6161"/>
    </location>
</feature>
<feature type="region of interest" description="Disordered" evidence="1">
    <location>
        <begin position="6339"/>
        <end position="6438"/>
    </location>
</feature>
<feature type="compositionally biased region" description="Polar residues" evidence="1">
    <location>
        <begin position="387"/>
        <end position="404"/>
    </location>
</feature>
<feature type="compositionally biased region" description="Low complexity" evidence="1">
    <location>
        <begin position="4531"/>
        <end position="4570"/>
    </location>
</feature>
<feature type="region of interest" description="Disordered" evidence="1">
    <location>
        <begin position="6549"/>
        <end position="6581"/>
    </location>
</feature>
<feature type="region of interest" description="Disordered" evidence="1">
    <location>
        <begin position="2099"/>
        <end position="2143"/>
    </location>
</feature>
<feature type="compositionally biased region" description="Polar residues" evidence="1">
    <location>
        <begin position="6175"/>
        <end position="6215"/>
    </location>
</feature>
<feature type="compositionally biased region" description="Polar residues" evidence="1">
    <location>
        <begin position="719"/>
        <end position="737"/>
    </location>
</feature>
<feature type="compositionally biased region" description="Polar residues" evidence="1">
    <location>
        <begin position="1284"/>
        <end position="1296"/>
    </location>
</feature>
<feature type="compositionally biased region" description="Polar residues" evidence="1">
    <location>
        <begin position="2207"/>
        <end position="2217"/>
    </location>
</feature>
<feature type="compositionally biased region" description="Basic and acidic residues" evidence="1">
    <location>
        <begin position="676"/>
        <end position="685"/>
    </location>
</feature>
<feature type="compositionally biased region" description="Basic and acidic residues" evidence="1">
    <location>
        <begin position="1556"/>
        <end position="1566"/>
    </location>
</feature>
<feature type="compositionally biased region" description="Polar residues" evidence="1">
    <location>
        <begin position="1360"/>
        <end position="1377"/>
    </location>
</feature>
<feature type="compositionally biased region" description="Low complexity" evidence="1">
    <location>
        <begin position="341"/>
        <end position="361"/>
    </location>
</feature>
<feature type="compositionally biased region" description="Basic and acidic residues" evidence="1">
    <location>
        <begin position="3452"/>
        <end position="3463"/>
    </location>
</feature>
<feature type="compositionally biased region" description="Low complexity" evidence="1">
    <location>
        <begin position="111"/>
        <end position="129"/>
    </location>
</feature>
<feature type="compositionally biased region" description="Low complexity" evidence="1">
    <location>
        <begin position="4670"/>
        <end position="4693"/>
    </location>
</feature>
<feature type="compositionally biased region" description="Low complexity" evidence="1">
    <location>
        <begin position="1628"/>
        <end position="1637"/>
    </location>
</feature>
<feature type="compositionally biased region" description="Polar residues" evidence="1">
    <location>
        <begin position="1202"/>
        <end position="1262"/>
    </location>
</feature>
<feature type="compositionally biased region" description="Low complexity" evidence="1">
    <location>
        <begin position="4243"/>
        <end position="4258"/>
    </location>
</feature>
<feature type="compositionally biased region" description="Polar residues" evidence="1">
    <location>
        <begin position="2305"/>
        <end position="2316"/>
    </location>
</feature>
<feature type="compositionally biased region" description="Polar residues" evidence="1">
    <location>
        <begin position="4972"/>
        <end position="4981"/>
    </location>
</feature>
<feature type="compositionally biased region" description="Polar residues" evidence="1">
    <location>
        <begin position="1638"/>
        <end position="1649"/>
    </location>
</feature>
<feature type="compositionally biased region" description="Polar residues" evidence="1">
    <location>
        <begin position="3491"/>
        <end position="3506"/>
    </location>
</feature>
<feature type="compositionally biased region" description="Polar residues" evidence="1">
    <location>
        <begin position="2531"/>
        <end position="2563"/>
    </location>
</feature>
<feature type="compositionally biased region" description="Polar residues" evidence="1">
    <location>
        <begin position="156"/>
        <end position="182"/>
    </location>
</feature>
<feature type="compositionally biased region" description="Low complexity" evidence="1">
    <location>
        <begin position="2649"/>
        <end position="2659"/>
    </location>
</feature>
<feature type="compositionally biased region" description="Polar residues" evidence="1">
    <location>
        <begin position="3829"/>
        <end position="3841"/>
    </location>
</feature>
<feature type="region of interest" description="Disordered" evidence="1">
    <location>
        <begin position="1882"/>
        <end position="1912"/>
    </location>
</feature>
<feature type="region of interest" description="Disordered" evidence="1">
    <location>
        <begin position="1133"/>
        <end position="1165"/>
    </location>
</feature>
<feature type="region of interest" description="Disordered" evidence="1">
    <location>
        <begin position="719"/>
        <end position="750"/>
    </location>
</feature>
<feature type="compositionally biased region" description="Basic and acidic residues" evidence="1">
    <location>
        <begin position="276"/>
        <end position="286"/>
    </location>
</feature>
<evidence type="ECO:0000313" key="2">
    <source>
        <dbReference type="EMBL" id="JAA55581.1"/>
    </source>
</evidence>
<feature type="compositionally biased region" description="Polar residues" evidence="1">
    <location>
        <begin position="4340"/>
        <end position="4361"/>
    </location>
</feature>
<feature type="region of interest" description="Disordered" evidence="1">
    <location>
        <begin position="6606"/>
        <end position="6645"/>
    </location>
</feature>
<protein>
    <submittedName>
        <fullName evidence="2">Putative secreted mucin muc17</fullName>
    </submittedName>
</protein>
<feature type="compositionally biased region" description="Low complexity" evidence="1">
    <location>
        <begin position="1393"/>
        <end position="1434"/>
    </location>
</feature>
<feature type="compositionally biased region" description="Polar residues" evidence="1">
    <location>
        <begin position="6521"/>
        <end position="6534"/>
    </location>
</feature>
<feature type="compositionally biased region" description="Polar residues" evidence="1">
    <location>
        <begin position="6012"/>
        <end position="6040"/>
    </location>
</feature>
<feature type="compositionally biased region" description="Low complexity" evidence="1">
    <location>
        <begin position="4188"/>
        <end position="4199"/>
    </location>
</feature>
<feature type="region of interest" description="Disordered" evidence="1">
    <location>
        <begin position="2365"/>
        <end position="2668"/>
    </location>
</feature>
<feature type="region of interest" description="Disordered" evidence="1">
    <location>
        <begin position="1689"/>
        <end position="1763"/>
    </location>
</feature>
<feature type="region of interest" description="Disordered" evidence="1">
    <location>
        <begin position="335"/>
        <end position="375"/>
    </location>
</feature>
<proteinExistence type="evidence at transcript level"/>
<sequence>MTSSSITSNTSALSLRNTSERVFTSTSTTRTHAVRTDTVVRPTSTSTTKQANNHVSHNESTMDSVTRLGITSTTEIATPPRNSEVSNSASNMPSSTVTTDERHHDNINMRTSPASTASTSDTDSSISQSVLTKTSTSSPNTGGITIRLGHVPTTAADESNTQQNSETTKNSVAETTNASNEGSAGKAHGDWHTSQTSNRMSSALTEETAAAGTTKTATHNTSTTNSSTTSTSVASVTKEAIRTNDAVTTASNAPSSTDGASTITEKRHTSSNKSANTHEQDSKYGTREGATTTNHRTSTEKSARTISIVSGITESENNASASPTTEIASAETVKTIHTSHTDATSSTSISTSSMSETSNSSRIVADGNSQSASFTDNTAIGIDDISTTVTDKSNGRGNNYGNRHTSTTRSFRTSTEESTKRTSIYYHTMENTNIASNLTTAETFTAETANVTHEPITAITSTNLTTASYNSITKNNRSMSMNTSAASTTDNESIATVTDHSSATMTATRNADADRLNSATTDSSVTGSVTISTEESTGMLDGHSTIFENTSTVTTTSTRKAETNKTTTNATIPEISKASATSQMNTGETVFTSTSITDSTHVVTTDTVTKHNSTAATYQANDKVSRNRTSEDTVTRSGVPSGAVSARIPHGNSQVSNGASKRPSSTEKTVAATTESDERHYESGDMRTAPATVTSNSDTASGNNSQSVIIKTSTSIPHNTGITSGLDHPTTTATGEFNTHKSNNEVTESSAAEMTNESHEGSAGVTNGEWHTFETTSKITNYSAEKIPTTRTASHNASTTGASTTSTSAAFVTEQASSTTTTVITTAKTATSTTKGATSTNGLSTATEKIRPPANKSNNSNEHDSYFGSREGTTAKFLSTSTEKGAQVATIASNPPERQKNVSSSATMETVSLDTVQKAHKSHMDTTTSTSVSGSSVFETSNSSRTVVATTSQEARSTDSTAIPIGHIYTNATVKPNRHENNNGSRYISTTRSFSTSVNQSTKQTPLESHISKNTDIVSNLPTVESVTPQTANVTHQPITYITDSTKIRASDAEQTQYNLSVLKSTSAASATDKEKIATGTDYSSTSKTATRNSNIDHVRNATTAGSVTGSFSVYTNDRTVMPHGYSQIYENSSTASRTSTGQVETVQTTTNATGLENTDNTAPSTILRPSVTRLRNTSEGAFISTSTSTTTHVVSTHTVAKDTSTTGTHEATEQESQNGSIQGSVTRSVKTSTTQSARISMGDINNTGKISSYSREITATAPTKPDGEAKESADMRTSPARGSATSDTESSNSRQIVLVRTSTSTSHKASIATRFGHPSATAAADESNTPPKNNGTTMVSVKDISNGANEGSTRKTSDDSQMYDTARNVSTYSTDNTATTPTRTRATHKESTTLTSSTSTSAVSFTQQNSSTTNTVTTASNTHSSTHILTTTTGINQHRGNPQDKSTEHDSNYGNKEGSTPQFTSTSTEGSTKLASLDSRITDSNQNQSSSATIETVIAETVDTTRKAKTDASTPSTSASASSVLETSNSSRTAVVTSSQAETSTDSAAFGTDHVSTKAVDKLTELDNNNGNPQNSTTRSSSASTAESRKWTSVDSHITENTNIASNLTTANTLTPQTANVTHQPITYTTTSTNRTAASDNDMTKNNRSVSISTSAASATDDESIAMRTHHSYTTATKNANVEHMNNATTASSATGSFTISAEESTRGPRRDPDTSENSSTVTITSTGKKETAETTTNGTGLENTRMTSSATISKTSVASLRNTSESVFTSASTAASTHDASMDTAIRHSSTTATDQSNDQDSHHGTVEGTVTRSFKTSTNETGRIPPGNSEVSNSASDIASSSIENTVSATTKAVGIDQENSSTKTTLANATATSETATVKSSQSVLMKLSSPSPHNASIDPGHGDPSTKLAVDSNAHQNITSSTAGSVRETTYSANKETTAIPPGYPHISDITSTVSTYWTDKTVTTTTTRTHSKHTESMDVTSSISKSAVSVAQQTSNTTNALATTSKAQSSTHVLTTATGISKHSGNPQDKSNEHDSNYGIREGSTPQFTSTSTEGSTKLASVDSRITDSNQNQSRSATIETVTVGTLDTTLKAKTDATTPSTSASGSSVSETSNSSRTAVVTSSQAETSTDSASVGADHVSTKAVDKLTELDNNNGYAQISTTRSSSASTAESRKWTSVDSHIPENTNIASNLTTANTLTPQTANVTHQPITYTTSTNRTTASDNDLTKNNTNVLISTPAEFPTREESMVTRSDPSSSKGSQSANNGNINNATTVVPATQSANMSTESTSIKPGDSHIYKNSKTTSSTSRGKAETAETATQTNLLETTVLENTGMTSSSITTRTSITSLRNKSESVFASTFTATSQREVSTDTVTKHTSTTTGKQSNNQDSQNVTTDGSITRSIKARTTKSTTIPPGDSPVFNNTRKISNSSTAITITAPTKPDETVQENSDVKTSPSDAASVNSSQTVLIRISTSTQNETSTATELGYPSTAAGDKPNTHEGMNLTTKSSVTRTTKAPNEESTEIPQGVSQTSKKANPDETTPSVSVSPLSISEISDTSRSVTTASSHAATSEANVATGVHRISTTTEKSNRSDNNSNDRRSSTTRSFSTSSEGTTGVHRISTTTEKSNRSDNNSDDRKSSTTRSFSTSSEGTSKRTSIDSHITEGTSIVTNLPTAVTVTQQTANVTHEYITSTVLTTASDTELMNNNSSVLVTTSATSPNDEDSLASGYEHTTTTEKHNVNINHNNNAATSSSATRFVTNSTEGSIRMTRGESHIYENSSTVSSTSTGKAEVAETETSGTGLEGTDITSSNIISRTSVTTLRNTSQSLFTGTSTTTRTHVASTDGLTKRTSAVTTDHSNIEASRNVTIEGFDTNYIKTSTTGNSRITPDNAGEVSSSLIGKTVTTPTKSHQSGQENSSMKPSPAGVTSTSDTSSPNSRRTPLIKSSTSTSHEASILNGLGYTSTAASDHSNTHENINGSTKGSETRTTKPSNEESTETVPGVSHISEITSKVLNNSTEKTAIQTTTAKGAHNENTSMPSATNTSTAYVTKHVSSTTKALTTTTKVPTSTDEFRNATGIHHLSTNTSDKQNEQDSNYGSREGSTAVFLSTSTEQITRMTSIDSRIPVSETNISTLGTIQTASVEGVNTSNKANGEATSPSPFASASSVSTISNTSRSVATASSHAATSEGSLATGVHRVSTTTTKKSNGSDSDSDDRQNSTTWSFSTSTEGSSKMASLDSHVREGTSIVTNLPTAETVTQRTANVTHEDITSSTVSTTASDTELTNNNRSVLATTSAASPNDEGSLASGYDYSTTTAKHNVNINLNNNAATLNSATRFVTKSTPENTRMTRGDSKIYENSSTVSSIATGKAESAETTTNRIVLVGTDNASSTIISRTSVTTLRNTSQSVFTSTSTATSTHVVSTDAITKHISTTATDQSNNEDSQDVKIEGSDTHSTKTTSTESTRIPPNSTSKTLSSSTRKTVATSINADESDQSSLDMRTSTAAAISTSKMASVNGSQTVLIQNFTFTPHQASITTRLGDLSTAAADESNTHKNINGTTRSSITYTTKGSNEQSTKTPHHVSHISETTSEVSSYSTEKTATKTTTNKRVHNASTNTTPAISAAVASVTEQASSTTKDVTTSKTLISTGEFTTTTGTRHSFTNTSGKSNEQESSYSTTEGSTAAVLSTSTEQIERLTSVHSDIPASEKNVSSPTMIQTVTLEKVYKSNSDNTYATSPSTSLSAASVSEISNTSRTVVTASSHAAASEENLATGLHHTSTIATAKSNGSDSNSGDRQGSTSRSFSTSTEGSTKRASIDSLKTEGTNIASNSSTAETITQQTADVTHVNTISHKILTTASDSELTSKNRSVLFSTSAASPNDEDSIATGNDHSSATSTRSANVQHSNNAATSSSPTRYVTISTEESTRMTRGDSQIYEKSSTVFSSSKGKTEMTKTVTNKTVPEQTDTTHSAIISRTYVTPIRNTSERAYTSTSTTTSTLEVSADTVTKHTYTTTIDQSNNQDSHNITTESHGIHSTKTLTTNSTRIPPGGFQISNNTGKISSTSTEKTLTTSTKSYQSSQENSDAGTSTVRGTSTSDTASAHSSHTTLIQTSTQYEAGVSTGLSHTSAAAANESNKHGSMNGNTESFVTRKNKVSNEESTEISPSVSLKSGTTGKVSNYSTEKTATDTTTTKAASNRITNVATASSPSAASVTQQASSTTKLVIATSKEQTSADMSISTTTATRHSSTNTSDKSSEWDINYGTRAGSTVRVLSTSMEQSTRTSFDSRIHESEKNESSPVTMQTVSSETLNTTNKASTRAASPSTSASPVSVSEIPNTSKSVVTASSHEATSSDNIDTRINDISTTATDKSNGSDSNNGDRQSAATRSLSVSTEGSTKPAPLDSHTSQGTSIPSNLPSAETVTQQASNVTHEPLMNITTSTKLTTTADNELTTLNKSVSASTYAASSNSNSIAPGNDHSSTTATRNLNAHHNNNATTSSAATSITISTEGSSKIPRGDSQIYENSSTTASSTSGGKVETAGTNNDTTRTGDTDGTSSTILSSTSVIPLRDTSESVFTSTSTATPTHVMSKDTVTKYAYTTAADQSNNEGSQNITTEGFVNGSNKAYTTESTRIALNNNGKTSSSSTKTTSTNPTITHELDERNSSVTTSSSIVTSTSHTTSANSNYTGLVHSSTSTSHEPIVATGLDHPATEATDESNRHGNVNRARKGSVTRTTKRSNEESTNIPHRVSHISEITSRVSNYSTGKTATRTTTTRSHNAISSTTSATSTTIVSLTKHASNTTKAVTNTSRVRTSTDEFSTATAKGNPFANNSNANEHDSNYGSREGATVKFLSTSTSTEKSSRTTIGSGVVESEKNVSSSVFKETESVETAQTTHKAPTDVTTPSMSISVASNSEMSNTSRTVATASSHPATSTKNTATITDRISTTEIEKYKGSDSTNGDKKSSTTRSFSPSTEESTKRASLDFHTSEVIVSNSPTSRTATQEVVNVTQEYITTSTKLITASDTELMNNNKSMLVSTSATSPNDADSISSGSDHSATTTARNVNVNTDNNANTSSSATTYVTRSTEESTKMASGESQIYQNSSTVSSTGKEETAQTATNDPGPKYTDTTSLTTTSRTLVATLRNTSESVFTSTSTAATSTYVVSKDTVTKQISTTTTDQSNNQGSQNITERGFVTHSTKTSTIESARIPSGHSQISNSRARMSSSSTEQTVIASINAHESGKEKSGMKTSPAILTSPSVTASANSSETVLIQTSTPTPHEARMTTGLSHPSTAAADESNAHQNNSTTTDGSVRQIANSSHEEGTGVPLGHSHASDTTSKVSGYSPDKTATAPTTKETRNVSINSASSTSTSAASVAQHANGTTYVLTTTSNAPTSTEAVLVKNITDDVLRQKVNASAASAEDTTTAFVSTHEAGTPSLGKSGSKNETSTDATRTTSGREKSSVGVLAVTPAQPRSFPGDKDTSQGSINNIQVERPSSPPDGTHNAGRTGDIANTTLATKSSMPETTTKSMDRQPSAITLMSSRTSTTPSSVTQITTGHSSKVTEVTTSIDGVSRTTKTEHTSSDILGITKVQGRNNASVTGSETLSVTNESGGNFSNNYFNPTESSGKVINMSTFKPTATNTSIHVRGSENNNTATISTTFRMTTSSQTEQKSRSTTTVDTVSITEHSITNSATSNTQPCRNSSSGDTTLAVITTKMNNSNVGANISADGITISSLITNPTNAVAMQSTANLNISATFLSTSTPDKAQTDNSLAQSSATDNSRDATSYSTGQDIPSSEPSVVPNDSVTTPSDKSSVERSSTGSFSSVKAGNCSGKSENTAAQRTKASFITNPTSMVTISSLEHNSTSASTLPPVASSSSFASGTYTVNLNTTVGSTSDSFLKNQNISSAGNDSLFLPSTSAAGNGSLQARNFTQTGHNSSVAPCISQKANNNRATSDKSPQTEHLTTPPILNGAATSRRSPQHSSTMVYVTAKTEENSNVATGNFSTEFSSGVTSPTETANTIKGGNSSTERGVTSRVIGSIAPCNSTHTEKHSTVTPISHPAVEKPSNTKEAGARHDLLSAKPSRTSPGERSTTIPSIAPTGFSSTAAPPATVKDYILSAVHNGSTAANSNNAARANSSTNKLTTTLPCRNTTSVSSISSMDSSSSFKANTAEVESNSTVGLNTFSSEDTSSYVNGSTSKSQQGDTNTVAAHNCSTHHKLNVTSVESSPVQYRNGSDASSQVSTTAENSSDTNWSSGKTNYMTKPTTTPGCKNSTSTKSIPLVDNSTSNLATNSEVNTTSTGKPSASYFNIWTTVSGDAQTWNDSNVTHHDARIDETSTDSARTGEKQNVSTSQFATAPPCKNSTSTRSDSSAGNNLNHSKSSVRAGSNSGASSNGYPSTKNFSVASNSAKENKSLTKAVTSSTSTPRLLSLGNYSTAASSSVKANSSYVAPRIVFPVKNFNYTHITAGENNSNNTNTVPPTPSSFITTPNAAKTGSNSSDESSTAKNKKEPCQTNSPPASEDSATTPEIFVAVNSSKVAAGATPTNNSRVMPNNSLSLDTESHPANTESPDLSISDVLSTEASAKNSTVKVPSLVQNTTHTLHREPCAKTRSARSRRSLSSQRRSRRSAPSGHPRT</sequence>
<feature type="region of interest" description="Disordered" evidence="1">
    <location>
        <begin position="2162"/>
        <end position="2189"/>
    </location>
</feature>
<feature type="compositionally biased region" description="Polar residues" evidence="1">
    <location>
        <begin position="5042"/>
        <end position="5061"/>
    </location>
</feature>
<name>L7LU59_RHIPC</name>
<feature type="compositionally biased region" description="Polar residues" evidence="1">
    <location>
        <begin position="3089"/>
        <end position="3111"/>
    </location>
</feature>
<feature type="region of interest" description="Disordered" evidence="1">
    <location>
        <begin position="1617"/>
        <end position="1666"/>
    </location>
</feature>
<feature type="compositionally biased region" description="Low complexity" evidence="1">
    <location>
        <begin position="2167"/>
        <end position="2177"/>
    </location>
</feature>
<feature type="compositionally biased region" description="Low complexity" evidence="1">
    <location>
        <begin position="5545"/>
        <end position="5559"/>
    </location>
</feature>
<feature type="compositionally biased region" description="Polar residues" evidence="1">
    <location>
        <begin position="3561"/>
        <end position="3585"/>
    </location>
</feature>
<feature type="compositionally biased region" description="Low complexity" evidence="1">
    <location>
        <begin position="3658"/>
        <end position="3672"/>
    </location>
</feature>
<feature type="compositionally biased region" description="Polar residues" evidence="1">
    <location>
        <begin position="5518"/>
        <end position="5535"/>
    </location>
</feature>
<feature type="region of interest" description="Disordered" evidence="1">
    <location>
        <begin position="3067"/>
        <end position="3111"/>
    </location>
</feature>
<feature type="region of interest" description="Disordered" evidence="1">
    <location>
        <begin position="2207"/>
        <end position="2351"/>
    </location>
</feature>
<accession>L7LU59</accession>
<feature type="compositionally biased region" description="Polar residues" evidence="1">
    <location>
        <begin position="2228"/>
        <end position="2242"/>
    </location>
</feature>
<feature type="compositionally biased region" description="Polar residues" evidence="1">
    <location>
        <begin position="2256"/>
        <end position="2297"/>
    </location>
</feature>
<feature type="compositionally biased region" description="Basic and acidic residues" evidence="1">
    <location>
        <begin position="4291"/>
        <end position="4302"/>
    </location>
</feature>
<feature type="region of interest" description="Disordered" evidence="1">
    <location>
        <begin position="2886"/>
        <end position="3012"/>
    </location>
</feature>
<feature type="compositionally biased region" description="Polar residues" evidence="1">
    <location>
        <begin position="1882"/>
        <end position="1899"/>
    </location>
</feature>
<feature type="region of interest" description="Disordered" evidence="1">
    <location>
        <begin position="39"/>
        <end position="304"/>
    </location>
</feature>
<feature type="compositionally biased region" description="Low complexity" evidence="1">
    <location>
        <begin position="2377"/>
        <end position="2388"/>
    </location>
</feature>
<reference evidence="2" key="2">
    <citation type="journal article" date="2015" name="J. Proteomics">
        <title>Sexual differences in the sialomes of the zebra tick, Rhipicephalus pulchellus.</title>
        <authorList>
            <person name="Tan A.W."/>
            <person name="Francischetti I.M."/>
            <person name="Slovak M."/>
            <person name="Kini R.M."/>
            <person name="Ribeiro J.M."/>
        </authorList>
    </citation>
    <scope>NUCLEOTIDE SEQUENCE</scope>
    <source>
        <tissue evidence="2">Salivary gland</tissue>
    </source>
</reference>
<feature type="compositionally biased region" description="Polar residues" evidence="1">
    <location>
        <begin position="1453"/>
        <end position="1475"/>
    </location>
</feature>
<feature type="compositionally biased region" description="Polar residues" evidence="1">
    <location>
        <begin position="2365"/>
        <end position="2374"/>
    </location>
</feature>
<feature type="compositionally biased region" description="Basic residues" evidence="1">
    <location>
        <begin position="4731"/>
        <end position="4742"/>
    </location>
</feature>
<feature type="compositionally biased region" description="Polar residues" evidence="1">
    <location>
        <begin position="130"/>
        <end position="143"/>
    </location>
</feature>
<feature type="compositionally biased region" description="Polar residues" evidence="1">
    <location>
        <begin position="651"/>
        <end position="674"/>
    </location>
</feature>
<feature type="compositionally biased region" description="Low complexity" evidence="1">
    <location>
        <begin position="3207"/>
        <end position="3218"/>
    </location>
</feature>
<feature type="compositionally biased region" description="Low complexity" evidence="1">
    <location>
        <begin position="1577"/>
        <end position="1587"/>
    </location>
</feature>
<feature type="region of interest" description="Disordered" evidence="1">
    <location>
        <begin position="3187"/>
        <end position="3295"/>
    </location>
</feature>
<feature type="compositionally biased region" description="Polar residues" evidence="1">
    <location>
        <begin position="5981"/>
        <end position="5991"/>
    </location>
</feature>
<feature type="compositionally biased region" description="Polar residues" evidence="1">
    <location>
        <begin position="4083"/>
        <end position="4099"/>
    </location>
</feature>
<feature type="compositionally biased region" description="Polar residues" evidence="1">
    <location>
        <begin position="245"/>
        <end position="263"/>
    </location>
</feature>
<feature type="compositionally biased region" description="Low complexity" evidence="1">
    <location>
        <begin position="1650"/>
        <end position="1660"/>
    </location>
</feature>
<feature type="region of interest" description="Disordered" evidence="1">
    <location>
        <begin position="621"/>
        <end position="704"/>
    </location>
</feature>
<feature type="compositionally biased region" description="Polar residues" evidence="1">
    <location>
        <begin position="4807"/>
        <end position="4840"/>
    </location>
</feature>
<feature type="region of interest" description="Disordered" evidence="1">
    <location>
        <begin position="4639"/>
        <end position="4791"/>
    </location>
</feature>
<feature type="compositionally biased region" description="Low complexity" evidence="1">
    <location>
        <begin position="5062"/>
        <end position="5089"/>
    </location>
</feature>
<feature type="region of interest" description="Disordered" evidence="1">
    <location>
        <begin position="5042"/>
        <end position="5137"/>
    </location>
</feature>
<feature type="region of interest" description="Disordered" evidence="1">
    <location>
        <begin position="3658"/>
        <end position="3695"/>
    </location>
</feature>
<feature type="compositionally biased region" description="Polar residues" evidence="1">
    <location>
        <begin position="5445"/>
        <end position="5462"/>
    </location>
</feature>
<feature type="region of interest" description="Disordered" evidence="1">
    <location>
        <begin position="6135"/>
        <end position="6215"/>
    </location>
</feature>
<feature type="compositionally biased region" description="Low complexity" evidence="1">
    <location>
        <begin position="3067"/>
        <end position="3077"/>
    </location>
</feature>
<feature type="compositionally biased region" description="Low complexity" evidence="1">
    <location>
        <begin position="792"/>
        <end position="808"/>
    </location>
</feature>
<feature type="compositionally biased region" description="Polar residues" evidence="1">
    <location>
        <begin position="3673"/>
        <end position="3695"/>
    </location>
</feature>
<feature type="compositionally biased region" description="Low complexity" evidence="1">
    <location>
        <begin position="3187"/>
        <end position="3198"/>
    </location>
</feature>
<feature type="compositionally biased region" description="Polar residues" evidence="1">
    <location>
        <begin position="3254"/>
        <end position="3272"/>
    </location>
</feature>
<feature type="compositionally biased region" description="Polar residues" evidence="1">
    <location>
        <begin position="6347"/>
        <end position="6389"/>
    </location>
</feature>
<feature type="compositionally biased region" description="Low complexity" evidence="1">
    <location>
        <begin position="5423"/>
        <end position="5433"/>
    </location>
</feature>
<feature type="region of interest" description="Disordered" evidence="1">
    <location>
        <begin position="5423"/>
        <end position="5566"/>
    </location>
</feature>
<evidence type="ECO:0000256" key="1">
    <source>
        <dbReference type="SAM" id="MobiDB-lite"/>
    </source>
</evidence>
<feature type="compositionally biased region" description="Low complexity" evidence="1">
    <location>
        <begin position="1689"/>
        <end position="1703"/>
    </location>
</feature>
<feature type="region of interest" description="Disordered" evidence="1">
    <location>
        <begin position="4807"/>
        <end position="4988"/>
    </location>
</feature>
<feature type="compositionally biased region" description="Polar residues" evidence="1">
    <location>
        <begin position="6494"/>
        <end position="6514"/>
    </location>
</feature>
<feature type="compositionally biased region" description="Polar residues" evidence="1">
    <location>
        <begin position="2126"/>
        <end position="2139"/>
    </location>
</feature>
<feature type="compositionally biased region" description="Low complexity" evidence="1">
    <location>
        <begin position="4487"/>
        <end position="4514"/>
    </location>
</feature>
<feature type="compositionally biased region" description="Polar residues" evidence="1">
    <location>
        <begin position="5181"/>
        <end position="5211"/>
    </location>
</feature>
<feature type="compositionally biased region" description="Low complexity" evidence="1">
    <location>
        <begin position="3278"/>
        <end position="3289"/>
    </location>
</feature>
<feature type="compositionally biased region" description="Low complexity" evidence="1">
    <location>
        <begin position="4859"/>
        <end position="4887"/>
    </location>
</feature>
<feature type="compositionally biased region" description="Basic and acidic residues" evidence="1">
    <location>
        <begin position="2596"/>
        <end position="2609"/>
    </location>
</feature>
<feature type="compositionally biased region" description="Polar residues" evidence="1">
    <location>
        <begin position="1327"/>
        <end position="1340"/>
    </location>
</feature>
<feature type="compositionally biased region" description="Low complexity" evidence="1">
    <location>
        <begin position="201"/>
        <end position="238"/>
    </location>
</feature>
<feature type="compositionally biased region" description="Polar residues" evidence="1">
    <location>
        <begin position="691"/>
        <end position="704"/>
    </location>
</feature>
<feature type="region of interest" description="Disordered" evidence="1">
    <location>
        <begin position="1185"/>
        <end position="1296"/>
    </location>
</feature>
<feature type="compositionally biased region" description="Low complexity" evidence="1">
    <location>
        <begin position="6135"/>
        <end position="6149"/>
    </location>
</feature>
<feature type="compositionally biased region" description="Polar residues" evidence="1">
    <location>
        <begin position="4367"/>
        <end position="4402"/>
    </location>
</feature>
<feature type="compositionally biased region" description="Polar residues" evidence="1">
    <location>
        <begin position="5307"/>
        <end position="5325"/>
    </location>
</feature>
<feature type="compositionally biased region" description="Low complexity" evidence="1">
    <location>
        <begin position="2218"/>
        <end position="2227"/>
    </location>
</feature>
<feature type="compositionally biased region" description="Polar residues" evidence="1">
    <location>
        <begin position="5937"/>
        <end position="5972"/>
    </location>
</feature>
<feature type="region of interest" description="Disordered" evidence="1">
    <location>
        <begin position="786"/>
        <end position="808"/>
    </location>
</feature>
<feature type="compositionally biased region" description="Low complexity" evidence="1">
    <location>
        <begin position="3464"/>
        <end position="3490"/>
    </location>
</feature>
<feature type="compositionally biased region" description="Polar residues" evidence="1">
    <location>
        <begin position="4759"/>
        <end position="4769"/>
    </location>
</feature>
<feature type="region of interest" description="Disordered" evidence="1">
    <location>
        <begin position="3881"/>
        <end position="3939"/>
    </location>
</feature>
<feature type="region of interest" description="Disordered" evidence="1">
    <location>
        <begin position="6227"/>
        <end position="6314"/>
    </location>
</feature>
<reference evidence="2" key="1">
    <citation type="submission" date="2012-11" db="EMBL/GenBank/DDBJ databases">
        <authorList>
            <person name="Lucero-Rivera Y.E."/>
            <person name="Tovar-Ramirez D."/>
        </authorList>
    </citation>
    <scope>NUCLEOTIDE SEQUENCE</scope>
    <source>
        <tissue evidence="2">Salivary gland</tissue>
    </source>
</reference>
<feature type="compositionally biased region" description="Low complexity" evidence="1">
    <location>
        <begin position="1735"/>
        <end position="1746"/>
    </location>
</feature>
<feature type="region of interest" description="Disordered" evidence="1">
    <location>
        <begin position="4236"/>
        <end position="4442"/>
    </location>
</feature>
<feature type="region of interest" description="Disordered" evidence="1">
    <location>
        <begin position="3440"/>
        <end position="3506"/>
    </location>
</feature>
<feature type="compositionally biased region" description="Low complexity" evidence="1">
    <location>
        <begin position="2326"/>
        <end position="2351"/>
    </location>
</feature>
<feature type="compositionally biased region" description="Polar residues" evidence="1">
    <location>
        <begin position="5259"/>
        <end position="5284"/>
    </location>
</feature>
<feature type="compositionally biased region" description="Low complexity" evidence="1">
    <location>
        <begin position="3594"/>
        <end position="3613"/>
    </location>
</feature>
<feature type="compositionally biased region" description="Low complexity" evidence="1">
    <location>
        <begin position="828"/>
        <end position="840"/>
    </location>
</feature>
<feature type="compositionally biased region" description="Polar residues" evidence="1">
    <location>
        <begin position="1789"/>
        <end position="1801"/>
    </location>
</feature>
<feature type="compositionally biased region" description="Polar residues" evidence="1">
    <location>
        <begin position="4168"/>
        <end position="4187"/>
    </location>
</feature>
<feature type="compositionally biased region" description="Polar residues" evidence="1">
    <location>
        <begin position="2454"/>
        <end position="2491"/>
    </location>
</feature>
<feature type="region of interest" description="Disordered" evidence="1">
    <location>
        <begin position="4137"/>
        <end position="4199"/>
    </location>
</feature>
<feature type="compositionally biased region" description="Polar residues" evidence="1">
    <location>
        <begin position="2050"/>
        <end position="2065"/>
    </location>
</feature>
<feature type="compositionally biased region" description="Low complexity" evidence="1">
    <location>
        <begin position="2565"/>
        <end position="2581"/>
    </location>
</feature>
<feature type="compositionally biased region" description="Polar residues" evidence="1">
    <location>
        <begin position="2427"/>
        <end position="2445"/>
    </location>
</feature>
<dbReference type="EMBL" id="GACK01009453">
    <property type="protein sequence ID" value="JAA55581.1"/>
    <property type="molecule type" value="mRNA"/>
</dbReference>
<feature type="compositionally biased region" description="Low complexity" evidence="1">
    <location>
        <begin position="2803"/>
        <end position="2813"/>
    </location>
</feature>
<feature type="compositionally biased region" description="Low complexity" evidence="1">
    <location>
        <begin position="4100"/>
        <end position="4114"/>
    </location>
</feature>
<feature type="compositionally biased region" description="Basic and acidic residues" evidence="1">
    <location>
        <begin position="1705"/>
        <end position="1715"/>
    </location>
</feature>
<feature type="region of interest" description="Disordered" evidence="1">
    <location>
        <begin position="3558"/>
        <end position="3615"/>
    </location>
</feature>
<feature type="compositionally biased region" description="Polar residues" evidence="1">
    <location>
        <begin position="1567"/>
        <end position="1576"/>
    </location>
</feature>
<feature type="compositionally biased region" description="Low complexity" evidence="1">
    <location>
        <begin position="4068"/>
        <end position="4082"/>
    </location>
</feature>
<feature type="compositionally biased region" description="Polar residues" evidence="1">
    <location>
        <begin position="4894"/>
        <end position="4953"/>
    </location>
</feature>
<feature type="compositionally biased region" description="Polar residues" evidence="1">
    <location>
        <begin position="1483"/>
        <end position="1495"/>
    </location>
</feature>
<feature type="compositionally biased region" description="Basic residues" evidence="1">
    <location>
        <begin position="6620"/>
        <end position="6636"/>
    </location>
</feature>
<feature type="region of interest" description="Disordered" evidence="1">
    <location>
        <begin position="5937"/>
        <end position="5991"/>
    </location>
</feature>
<feature type="compositionally biased region" description="Low complexity" evidence="1">
    <location>
        <begin position="2099"/>
        <end position="2125"/>
    </location>
</feature>
<feature type="compositionally biased region" description="Basic and acidic residues" evidence="1">
    <location>
        <begin position="623"/>
        <end position="634"/>
    </location>
</feature>
<feature type="compositionally biased region" description="Polar residues" evidence="1">
    <location>
        <begin position="4022"/>
        <end position="4052"/>
    </location>
</feature>
<feature type="compositionally biased region" description="Polar residues" evidence="1">
    <location>
        <begin position="4137"/>
        <end position="4156"/>
    </location>
</feature>
<feature type="region of interest" description="Disordered" evidence="1">
    <location>
        <begin position="6012"/>
        <end position="6116"/>
    </location>
</feature>
<feature type="compositionally biased region" description="Polar residues" evidence="1">
    <location>
        <begin position="6091"/>
        <end position="6115"/>
    </location>
</feature>
<feature type="compositionally biased region" description="Polar residues" evidence="1">
    <location>
        <begin position="4303"/>
        <end position="4321"/>
    </location>
</feature>
<feature type="compositionally biased region" description="Polar residues" evidence="1">
    <location>
        <begin position="2389"/>
        <end position="2408"/>
    </location>
</feature>
<feature type="compositionally biased region" description="Polar residues" evidence="1">
    <location>
        <begin position="2968"/>
        <end position="2990"/>
    </location>
</feature>
<feature type="compositionally biased region" description="Polar residues" evidence="1">
    <location>
        <begin position="1811"/>
        <end position="1824"/>
    </location>
</feature>
<feature type="compositionally biased region" description="Polar residues" evidence="1">
    <location>
        <begin position="2511"/>
        <end position="2524"/>
    </location>
</feature>
<feature type="compositionally biased region" description="Low complexity" evidence="1">
    <location>
        <begin position="5220"/>
        <end position="5233"/>
    </location>
</feature>
<feature type="compositionally biased region" description="Polar residues" evidence="1">
    <location>
        <begin position="6229"/>
        <end position="6314"/>
    </location>
</feature>
<feature type="compositionally biased region" description="Polar residues" evidence="1">
    <location>
        <begin position="1617"/>
        <end position="1627"/>
    </location>
</feature>